<proteinExistence type="predicted"/>
<evidence type="ECO:0008006" key="4">
    <source>
        <dbReference type="Google" id="ProtNLM"/>
    </source>
</evidence>
<feature type="chain" id="PRO_5045718640" description="DUF3558 domain-containing protein" evidence="1">
    <location>
        <begin position="22"/>
        <end position="163"/>
    </location>
</feature>
<comment type="caution">
    <text evidence="2">The sequence shown here is derived from an EMBL/GenBank/DDBJ whole genome shotgun (WGS) entry which is preliminary data.</text>
</comment>
<organism evidence="2 3">
    <name type="scientific">Kibdelosporangium banguiense</name>
    <dbReference type="NCBI Taxonomy" id="1365924"/>
    <lineage>
        <taxon>Bacteria</taxon>
        <taxon>Bacillati</taxon>
        <taxon>Actinomycetota</taxon>
        <taxon>Actinomycetes</taxon>
        <taxon>Pseudonocardiales</taxon>
        <taxon>Pseudonocardiaceae</taxon>
        <taxon>Kibdelosporangium</taxon>
    </lineage>
</organism>
<sequence>MARRWAVAAGLTILLSGCAGTAEPVRQLSAACPFLASPEVNLYLDPDLIMLEQQSADDTLFGCDFKRGNDTVVAFTVGEIAARGQTPTALINSISRRARARTTTAMQGLGDAAVYYELQRRRFAVLTVAKQAGSNIRVISVTAQMPFSQTRLAALASIALARL</sequence>
<protein>
    <recommendedName>
        <fullName evidence="4">DUF3558 domain-containing protein</fullName>
    </recommendedName>
</protein>
<reference evidence="2 3" key="1">
    <citation type="submission" date="2021-03" db="EMBL/GenBank/DDBJ databases">
        <title>Sequencing the genomes of 1000 actinobacteria strains.</title>
        <authorList>
            <person name="Klenk H.-P."/>
        </authorList>
    </citation>
    <scope>NUCLEOTIDE SEQUENCE [LARGE SCALE GENOMIC DNA]</scope>
    <source>
        <strain evidence="2 3">DSM 46670</strain>
    </source>
</reference>
<evidence type="ECO:0000313" key="3">
    <source>
        <dbReference type="Proteomes" id="UP001519332"/>
    </source>
</evidence>
<evidence type="ECO:0000256" key="1">
    <source>
        <dbReference type="SAM" id="SignalP"/>
    </source>
</evidence>
<keyword evidence="3" id="KW-1185">Reference proteome</keyword>
<gene>
    <name evidence="2" type="ORF">JOF56_004668</name>
</gene>
<accession>A0ABS4TIN5</accession>
<name>A0ABS4TIN5_9PSEU</name>
<feature type="signal peptide" evidence="1">
    <location>
        <begin position="1"/>
        <end position="21"/>
    </location>
</feature>
<keyword evidence="1" id="KW-0732">Signal</keyword>
<dbReference type="PROSITE" id="PS51257">
    <property type="entry name" value="PROKAR_LIPOPROTEIN"/>
    <property type="match status" value="1"/>
</dbReference>
<evidence type="ECO:0000313" key="2">
    <source>
        <dbReference type="EMBL" id="MBP2324283.1"/>
    </source>
</evidence>
<dbReference type="RefSeq" id="WP_209641523.1">
    <property type="nucleotide sequence ID" value="NZ_JAGINW010000001.1"/>
</dbReference>
<dbReference type="Proteomes" id="UP001519332">
    <property type="component" value="Unassembled WGS sequence"/>
</dbReference>
<dbReference type="EMBL" id="JAGINW010000001">
    <property type="protein sequence ID" value="MBP2324283.1"/>
    <property type="molecule type" value="Genomic_DNA"/>
</dbReference>